<dbReference type="InterPro" id="IPR004843">
    <property type="entry name" value="Calcineurin-like_PHP"/>
</dbReference>
<dbReference type="SUPFAM" id="SSF56300">
    <property type="entry name" value="Metallo-dependent phosphatases"/>
    <property type="match status" value="1"/>
</dbReference>
<dbReference type="InterPro" id="IPR026336">
    <property type="entry name" value="PdeM-like"/>
</dbReference>
<sequence>MTGQLLNINNNVLELLPQKAIYWHDTQTLIVADIHLGKASHFRKHGLPIPMESGTDDLQQLDALLSSYRPKRLLILGDLFHSDYNQEWEFFGALRRKYANITFQLVRGNHDILQQPHYEKYDIELHKKTLSESSFIFAHDFVTLQEQEFSITGHIHPGFVLHGKGRQSITLPCFYKKKNTLIMPAFGRLTGLVHMPPADDAEIFVMTEEEVHRV</sequence>
<accession>A0A6N4SWH7</accession>
<dbReference type="Pfam" id="PF00149">
    <property type="entry name" value="Metallophos"/>
    <property type="match status" value="1"/>
</dbReference>
<dbReference type="InterPro" id="IPR029052">
    <property type="entry name" value="Metallo-depent_PP-like"/>
</dbReference>
<reference evidence="2 3" key="1">
    <citation type="journal article" date="2007" name="Appl. Environ. Microbiol.">
        <title>Genome sequence of the cellulolytic gliding bacterium Cytophaga hutchinsonii.</title>
        <authorList>
            <person name="Xie G."/>
            <person name="Bruce D.C."/>
            <person name="Challacombe J.F."/>
            <person name="Chertkov O."/>
            <person name="Detter J.C."/>
            <person name="Gilna P."/>
            <person name="Han C.S."/>
            <person name="Lucas S."/>
            <person name="Misra M."/>
            <person name="Myers G.L."/>
            <person name="Richardson P."/>
            <person name="Tapia R."/>
            <person name="Thayer N."/>
            <person name="Thompson L.S."/>
            <person name="Brettin T.S."/>
            <person name="Henrissat B."/>
            <person name="Wilson D.B."/>
            <person name="McBride M.J."/>
        </authorList>
    </citation>
    <scope>NUCLEOTIDE SEQUENCE [LARGE SCALE GENOMIC DNA]</scope>
    <source>
        <strain evidence="3">ATCC 33406 / DSM 1761 / CIP 103989 / NBRC 15051 / NCIMB 9469 / D465</strain>
    </source>
</reference>
<dbReference type="OrthoDB" id="9795838at2"/>
<dbReference type="Proteomes" id="UP000001822">
    <property type="component" value="Chromosome"/>
</dbReference>
<protein>
    <submittedName>
        <fullName evidence="2">ICC-like phosphoesterase</fullName>
    </submittedName>
</protein>
<feature type="domain" description="Calcineurin-like phosphoesterase" evidence="1">
    <location>
        <begin position="28"/>
        <end position="164"/>
    </location>
</feature>
<dbReference type="GO" id="GO:0016787">
    <property type="term" value="F:hydrolase activity"/>
    <property type="evidence" value="ECO:0007669"/>
    <property type="project" value="InterPro"/>
</dbReference>
<name>A0A6N4SWH7_CYTH3</name>
<dbReference type="KEGG" id="chu:CHU_3526"/>
<dbReference type="RefSeq" id="WP_011586866.1">
    <property type="nucleotide sequence ID" value="NC_008255.1"/>
</dbReference>
<evidence type="ECO:0000313" key="3">
    <source>
        <dbReference type="Proteomes" id="UP000001822"/>
    </source>
</evidence>
<gene>
    <name evidence="2" type="ordered locus">CHU_3526</name>
</gene>
<dbReference type="PIRSF" id="PIRSF000887">
    <property type="entry name" value="Pesterase_MJ0037"/>
    <property type="match status" value="1"/>
</dbReference>
<organism evidence="2 3">
    <name type="scientific">Cytophaga hutchinsonii (strain ATCC 33406 / DSM 1761 / CIP 103989 / NBRC 15051 / NCIMB 9469 / D465)</name>
    <dbReference type="NCBI Taxonomy" id="269798"/>
    <lineage>
        <taxon>Bacteria</taxon>
        <taxon>Pseudomonadati</taxon>
        <taxon>Bacteroidota</taxon>
        <taxon>Cytophagia</taxon>
        <taxon>Cytophagales</taxon>
        <taxon>Cytophagaceae</taxon>
        <taxon>Cytophaga</taxon>
    </lineage>
</organism>
<proteinExistence type="predicted"/>
<evidence type="ECO:0000313" key="2">
    <source>
        <dbReference type="EMBL" id="ABG60759.1"/>
    </source>
</evidence>
<dbReference type="PANTHER" id="PTHR39323">
    <property type="entry name" value="BLR1149 PROTEIN"/>
    <property type="match status" value="1"/>
</dbReference>
<evidence type="ECO:0000259" key="1">
    <source>
        <dbReference type="Pfam" id="PF00149"/>
    </source>
</evidence>
<dbReference type="EMBL" id="CP000383">
    <property type="protein sequence ID" value="ABG60759.1"/>
    <property type="molecule type" value="Genomic_DNA"/>
</dbReference>
<dbReference type="AlphaFoldDB" id="A0A6N4SWH7"/>
<keyword evidence="3" id="KW-1185">Reference proteome</keyword>
<dbReference type="NCBIfam" id="TIGR04123">
    <property type="entry name" value="P_estr_lig_assc"/>
    <property type="match status" value="1"/>
</dbReference>
<dbReference type="Gene3D" id="3.60.21.10">
    <property type="match status" value="1"/>
</dbReference>
<dbReference type="InterPro" id="IPR024173">
    <property type="entry name" value="Pesterase_MJ0037-like"/>
</dbReference>
<dbReference type="PANTHER" id="PTHR39323:SF1">
    <property type="entry name" value="BLR1149 PROTEIN"/>
    <property type="match status" value="1"/>
</dbReference>